<sequence>MTSTLNDSLHIDLVNTKAYPTISALPKTQGPICLYILQYDEKLDCKTIPFHATIYDFDFEPSFTRKGLEDAYRPATKILEVLQAAHDKIKIRELTLIYSNVLRGISLMKQATS</sequence>
<evidence type="ECO:0000313" key="1">
    <source>
        <dbReference type="EMBL" id="CAF0954442.1"/>
    </source>
</evidence>
<organism evidence="2 4">
    <name type="scientific">Adineta steineri</name>
    <dbReference type="NCBI Taxonomy" id="433720"/>
    <lineage>
        <taxon>Eukaryota</taxon>
        <taxon>Metazoa</taxon>
        <taxon>Spiralia</taxon>
        <taxon>Gnathifera</taxon>
        <taxon>Rotifera</taxon>
        <taxon>Eurotatoria</taxon>
        <taxon>Bdelloidea</taxon>
        <taxon>Adinetida</taxon>
        <taxon>Adinetidae</taxon>
        <taxon>Adineta</taxon>
    </lineage>
</organism>
<dbReference type="EMBL" id="CAJNOI010000054">
    <property type="protein sequence ID" value="CAF0954442.1"/>
    <property type="molecule type" value="Genomic_DNA"/>
</dbReference>
<dbReference type="OrthoDB" id="414418at2759"/>
<protein>
    <submittedName>
        <fullName evidence="2">Uncharacterized protein</fullName>
    </submittedName>
</protein>
<reference evidence="2" key="1">
    <citation type="submission" date="2021-02" db="EMBL/GenBank/DDBJ databases">
        <authorList>
            <person name="Nowell W R."/>
        </authorList>
    </citation>
    <scope>NUCLEOTIDE SEQUENCE</scope>
</reference>
<dbReference type="EMBL" id="CAJNOM010000275">
    <property type="protein sequence ID" value="CAF1310508.1"/>
    <property type="molecule type" value="Genomic_DNA"/>
</dbReference>
<accession>A0A815EE79</accession>
<dbReference type="EMBL" id="CAJNOM010000288">
    <property type="protein sequence ID" value="CAF1323144.1"/>
    <property type="molecule type" value="Genomic_DNA"/>
</dbReference>
<evidence type="ECO:0000313" key="4">
    <source>
        <dbReference type="Proteomes" id="UP000663832"/>
    </source>
</evidence>
<comment type="caution">
    <text evidence="2">The sequence shown here is derived from an EMBL/GenBank/DDBJ whole genome shotgun (WGS) entry which is preliminary data.</text>
</comment>
<name>A0A815EE79_9BILA</name>
<evidence type="ECO:0000313" key="3">
    <source>
        <dbReference type="EMBL" id="CAF1323144.1"/>
    </source>
</evidence>
<dbReference type="AlphaFoldDB" id="A0A815EE79"/>
<keyword evidence="4" id="KW-1185">Reference proteome</keyword>
<dbReference type="Proteomes" id="UP000663877">
    <property type="component" value="Unassembled WGS sequence"/>
</dbReference>
<gene>
    <name evidence="1" type="ORF">BJG266_LOCUS13396</name>
    <name evidence="2" type="ORF">QVE165_LOCUS31763</name>
    <name evidence="3" type="ORF">QVE165_LOCUS32457</name>
</gene>
<evidence type="ECO:0000313" key="2">
    <source>
        <dbReference type="EMBL" id="CAF1310508.1"/>
    </source>
</evidence>
<dbReference type="Proteomes" id="UP000663832">
    <property type="component" value="Unassembled WGS sequence"/>
</dbReference>
<proteinExistence type="predicted"/>